<dbReference type="PANTHER" id="PTHR21016:SF25">
    <property type="entry name" value="TM2 DOMAIN-CONTAINING PROTEIN DDB_G0277895-RELATED"/>
    <property type="match status" value="1"/>
</dbReference>
<keyword evidence="3 6" id="KW-0812">Transmembrane</keyword>
<dbReference type="PANTHER" id="PTHR21016">
    <property type="entry name" value="BETA-AMYLOID BINDING PROTEIN-RELATED"/>
    <property type="match status" value="1"/>
</dbReference>
<evidence type="ECO:0000256" key="4">
    <source>
        <dbReference type="ARBA" id="ARBA00022989"/>
    </source>
</evidence>
<evidence type="ECO:0000313" key="9">
    <source>
        <dbReference type="Proteomes" id="UP000323011"/>
    </source>
</evidence>
<comment type="caution">
    <text evidence="8">The sequence shown here is derived from an EMBL/GenBank/DDBJ whole genome shotgun (WGS) entry which is preliminary data.</text>
</comment>
<feature type="transmembrane region" description="Helical" evidence="6">
    <location>
        <begin position="32"/>
        <end position="51"/>
    </location>
</feature>
<dbReference type="InterPro" id="IPR007829">
    <property type="entry name" value="TM2"/>
</dbReference>
<gene>
    <name evidence="8" type="ORF">FNF29_05452</name>
</gene>
<keyword evidence="9" id="KW-1185">Reference proteome</keyword>
<evidence type="ECO:0000256" key="6">
    <source>
        <dbReference type="SAM" id="Phobius"/>
    </source>
</evidence>
<reference evidence="8 9" key="1">
    <citation type="submission" date="2019-07" db="EMBL/GenBank/DDBJ databases">
        <title>Genomes of Cafeteria roenbergensis.</title>
        <authorList>
            <person name="Fischer M.G."/>
            <person name="Hackl T."/>
            <person name="Roman M."/>
        </authorList>
    </citation>
    <scope>NUCLEOTIDE SEQUENCE [LARGE SCALE GENOMIC DNA]</scope>
    <source>
        <strain evidence="8 9">BVI</strain>
    </source>
</reference>
<evidence type="ECO:0000259" key="7">
    <source>
        <dbReference type="Pfam" id="PF05154"/>
    </source>
</evidence>
<accession>A0A5A8CAS5</accession>
<comment type="subcellular location">
    <subcellularLocation>
        <location evidence="1">Membrane</location>
        <topology evidence="1">Multi-pass membrane protein</topology>
    </subcellularLocation>
</comment>
<protein>
    <recommendedName>
        <fullName evidence="7">TM2 domain-containing protein</fullName>
    </recommendedName>
</protein>
<organism evidence="8 9">
    <name type="scientific">Cafeteria roenbergensis</name>
    <name type="common">Marine flagellate</name>
    <dbReference type="NCBI Taxonomy" id="33653"/>
    <lineage>
        <taxon>Eukaryota</taxon>
        <taxon>Sar</taxon>
        <taxon>Stramenopiles</taxon>
        <taxon>Bigyra</taxon>
        <taxon>Opalozoa</taxon>
        <taxon>Bicosoecida</taxon>
        <taxon>Cafeteriaceae</taxon>
        <taxon>Cafeteria</taxon>
    </lineage>
</organism>
<evidence type="ECO:0000256" key="3">
    <source>
        <dbReference type="ARBA" id="ARBA00022692"/>
    </source>
</evidence>
<keyword evidence="4 6" id="KW-1133">Transmembrane helix</keyword>
<evidence type="ECO:0000313" key="8">
    <source>
        <dbReference type="EMBL" id="KAA0150212.1"/>
    </source>
</evidence>
<name>A0A5A8CAS5_CAFRO</name>
<dbReference type="AlphaFoldDB" id="A0A5A8CAS5"/>
<sequence>MRIANTTTAYALWLVLGIFGGHRFYLGHWRTGLLWMCTCGLFLVGWITDAWRIPDLVNEHNREAWDNHFQTLMDGGDFELDDTFEVLDGGPGYGGPGRGSNAGVPGAWGDTGLDGGGGGYDFPQGAASQAY</sequence>
<dbReference type="InterPro" id="IPR050932">
    <property type="entry name" value="TM2D1-3-like"/>
</dbReference>
<feature type="domain" description="TM2" evidence="7">
    <location>
        <begin position="5"/>
        <end position="51"/>
    </location>
</feature>
<dbReference type="Pfam" id="PF05154">
    <property type="entry name" value="TM2"/>
    <property type="match status" value="1"/>
</dbReference>
<evidence type="ECO:0000256" key="5">
    <source>
        <dbReference type="ARBA" id="ARBA00023136"/>
    </source>
</evidence>
<proteinExistence type="inferred from homology"/>
<dbReference type="Proteomes" id="UP000323011">
    <property type="component" value="Unassembled WGS sequence"/>
</dbReference>
<evidence type="ECO:0000256" key="2">
    <source>
        <dbReference type="ARBA" id="ARBA00008284"/>
    </source>
</evidence>
<comment type="similarity">
    <text evidence="2">Belongs to the TM2 family.</text>
</comment>
<dbReference type="EMBL" id="VLTN01000036">
    <property type="protein sequence ID" value="KAA0150212.1"/>
    <property type="molecule type" value="Genomic_DNA"/>
</dbReference>
<keyword evidence="5 6" id="KW-0472">Membrane</keyword>
<feature type="transmembrane region" description="Helical" evidence="6">
    <location>
        <begin position="7"/>
        <end position="26"/>
    </location>
</feature>
<evidence type="ECO:0000256" key="1">
    <source>
        <dbReference type="ARBA" id="ARBA00004141"/>
    </source>
</evidence>
<dbReference type="GO" id="GO:0016020">
    <property type="term" value="C:membrane"/>
    <property type="evidence" value="ECO:0007669"/>
    <property type="project" value="UniProtKB-SubCell"/>
</dbReference>